<evidence type="ECO:0000313" key="1">
    <source>
        <dbReference type="EMBL" id="ALE08890.1"/>
    </source>
</evidence>
<gene>
    <name evidence="1" type="ORF">RY67_837</name>
</gene>
<sequence length="165" mass="17424">MITSAIARLRGGGTLVEAFEEQSSRRFATHRITVERLIAMFEQRRLPDESPAQVLEAARGVTAAAVLSDELGCQAVPCLEAVLTAYRQMRLMQNLRSQACAVPKATVGLLSALPAVTVALGELLGARPLAFLIGSPRGVVCLTLGGCCYAAGLAWMRALLKGSGL</sequence>
<protein>
    <submittedName>
        <fullName evidence="1">Flp pilus assembly protein</fullName>
    </submittedName>
</protein>
<evidence type="ECO:0000313" key="2">
    <source>
        <dbReference type="Proteomes" id="UP000067206"/>
    </source>
</evidence>
<accession>A0A0M5KV21</accession>
<organism evidence="1 2">
    <name type="scientific">Bifidobacterium longum subsp. infantis</name>
    <dbReference type="NCBI Taxonomy" id="1682"/>
    <lineage>
        <taxon>Bacteria</taxon>
        <taxon>Bacillati</taxon>
        <taxon>Actinomycetota</taxon>
        <taxon>Actinomycetes</taxon>
        <taxon>Bifidobacteriales</taxon>
        <taxon>Bifidobacteriaceae</taxon>
        <taxon>Bifidobacterium</taxon>
    </lineage>
</organism>
<name>A0A0M5KV21_BIFLI</name>
<dbReference type="PATRIC" id="fig|1682.24.peg.810"/>
<dbReference type="Proteomes" id="UP000067206">
    <property type="component" value="Chromosome"/>
</dbReference>
<proteinExistence type="predicted"/>
<dbReference type="EMBL" id="CP010411">
    <property type="protein sequence ID" value="ALE08890.1"/>
    <property type="molecule type" value="Genomic_DNA"/>
</dbReference>
<dbReference type="AlphaFoldDB" id="A0A0M5KV21"/>
<reference evidence="1 2" key="1">
    <citation type="submission" date="2014-12" db="EMBL/GenBank/DDBJ databases">
        <title>Complete genome sequence of Bifidobacterium longum subsp. infantis BT1.</title>
        <authorList>
            <person name="Kim J.F."/>
            <person name="Kwak M.-J."/>
        </authorList>
    </citation>
    <scope>NUCLEOTIDE SEQUENCE [LARGE SCALE GENOMIC DNA]</scope>
    <source>
        <strain evidence="1 2">BT1</strain>
    </source>
</reference>